<dbReference type="GO" id="GO:0000976">
    <property type="term" value="F:transcription cis-regulatory region binding"/>
    <property type="evidence" value="ECO:0007669"/>
    <property type="project" value="TreeGrafter"/>
</dbReference>
<dbReference type="InterPro" id="IPR049397">
    <property type="entry name" value="EthR_C"/>
</dbReference>
<dbReference type="PANTHER" id="PTHR30055">
    <property type="entry name" value="HTH-TYPE TRANSCRIPTIONAL REGULATOR RUTR"/>
    <property type="match status" value="1"/>
</dbReference>
<evidence type="ECO:0000259" key="5">
    <source>
        <dbReference type="PROSITE" id="PS50977"/>
    </source>
</evidence>
<dbReference type="Pfam" id="PF21313">
    <property type="entry name" value="EthR_C"/>
    <property type="match status" value="1"/>
</dbReference>
<organism evidence="6 7">
    <name type="scientific">Pseudokineococcus marinus</name>
    <dbReference type="NCBI Taxonomy" id="351215"/>
    <lineage>
        <taxon>Bacteria</taxon>
        <taxon>Bacillati</taxon>
        <taxon>Actinomycetota</taxon>
        <taxon>Actinomycetes</taxon>
        <taxon>Kineosporiales</taxon>
        <taxon>Kineosporiaceae</taxon>
        <taxon>Pseudokineococcus</taxon>
    </lineage>
</organism>
<dbReference type="EMBL" id="JABEMA010000031">
    <property type="protein sequence ID" value="NNH22292.1"/>
    <property type="molecule type" value="Genomic_DNA"/>
</dbReference>
<reference evidence="6 7" key="1">
    <citation type="submission" date="2020-05" db="EMBL/GenBank/DDBJ databases">
        <title>MicrobeNet Type strains.</title>
        <authorList>
            <person name="Nicholson A.C."/>
        </authorList>
    </citation>
    <scope>NUCLEOTIDE SEQUENCE [LARGE SCALE GENOMIC DNA]</scope>
    <source>
        <strain evidence="6 7">JCM 14547</strain>
    </source>
</reference>
<dbReference type="GO" id="GO:0045892">
    <property type="term" value="P:negative regulation of DNA-templated transcription"/>
    <property type="evidence" value="ECO:0007669"/>
    <property type="project" value="UniProtKB-ARBA"/>
</dbReference>
<evidence type="ECO:0000256" key="2">
    <source>
        <dbReference type="ARBA" id="ARBA00023125"/>
    </source>
</evidence>
<dbReference type="Gene3D" id="1.10.10.60">
    <property type="entry name" value="Homeodomain-like"/>
    <property type="match status" value="1"/>
</dbReference>
<keyword evidence="3" id="KW-0804">Transcription</keyword>
<proteinExistence type="predicted"/>
<dbReference type="InterPro" id="IPR009057">
    <property type="entry name" value="Homeodomain-like_sf"/>
</dbReference>
<dbReference type="Pfam" id="PF00440">
    <property type="entry name" value="TetR_N"/>
    <property type="match status" value="1"/>
</dbReference>
<dbReference type="Proteomes" id="UP000555552">
    <property type="component" value="Unassembled WGS sequence"/>
</dbReference>
<dbReference type="SUPFAM" id="SSF46689">
    <property type="entry name" value="Homeodomain-like"/>
    <property type="match status" value="1"/>
</dbReference>
<evidence type="ECO:0000256" key="4">
    <source>
        <dbReference type="PROSITE-ProRule" id="PRU00335"/>
    </source>
</evidence>
<sequence length="208" mass="22657">MSTPQRARRAPRPTGEDRQRAIVDAVEDLLRTRPLAEISIDEVAAAAGLSRSAFYFYFGSKQAVLLELLDRMVAEVDARLAALPLPDEPSRDWWRSCLAVFVDVFGAHRAVSVSLAEARATVPELREEWSRRLAGWVDLTTATITAEQRRGRAGAVVDARATSVLLNTMNERAIAASLAGEEPSLPPGSVLDALTDLWCTAVYGTPDP</sequence>
<dbReference type="Gene3D" id="1.10.357.10">
    <property type="entry name" value="Tetracycline Repressor, domain 2"/>
    <property type="match status" value="1"/>
</dbReference>
<dbReference type="PANTHER" id="PTHR30055:SF184">
    <property type="entry name" value="HTH-TYPE TRANSCRIPTIONAL REGULATOR ETHR"/>
    <property type="match status" value="1"/>
</dbReference>
<name>A0A849BNA9_9ACTN</name>
<dbReference type="FunFam" id="1.10.10.60:FF:000141">
    <property type="entry name" value="TetR family transcriptional regulator"/>
    <property type="match status" value="1"/>
</dbReference>
<dbReference type="InterPro" id="IPR001647">
    <property type="entry name" value="HTH_TetR"/>
</dbReference>
<dbReference type="SUPFAM" id="SSF48498">
    <property type="entry name" value="Tetracyclin repressor-like, C-terminal domain"/>
    <property type="match status" value="1"/>
</dbReference>
<protein>
    <submittedName>
        <fullName evidence="6">TetR/AcrR family transcriptional regulator</fullName>
    </submittedName>
</protein>
<dbReference type="InterPro" id="IPR050109">
    <property type="entry name" value="HTH-type_TetR-like_transc_reg"/>
</dbReference>
<gene>
    <name evidence="6" type="ORF">HLB09_04160</name>
</gene>
<evidence type="ECO:0000256" key="3">
    <source>
        <dbReference type="ARBA" id="ARBA00023163"/>
    </source>
</evidence>
<evidence type="ECO:0000256" key="1">
    <source>
        <dbReference type="ARBA" id="ARBA00023015"/>
    </source>
</evidence>
<feature type="domain" description="HTH tetR-type" evidence="5">
    <location>
        <begin position="16"/>
        <end position="76"/>
    </location>
</feature>
<dbReference type="GO" id="GO:0003700">
    <property type="term" value="F:DNA-binding transcription factor activity"/>
    <property type="evidence" value="ECO:0007669"/>
    <property type="project" value="TreeGrafter"/>
</dbReference>
<comment type="caution">
    <text evidence="6">The sequence shown here is derived from an EMBL/GenBank/DDBJ whole genome shotgun (WGS) entry which is preliminary data.</text>
</comment>
<dbReference type="PROSITE" id="PS50977">
    <property type="entry name" value="HTH_TETR_2"/>
    <property type="match status" value="1"/>
</dbReference>
<dbReference type="RefSeq" id="WP_171202142.1">
    <property type="nucleotide sequence ID" value="NZ_BAAANP010000020.1"/>
</dbReference>
<evidence type="ECO:0000313" key="6">
    <source>
        <dbReference type="EMBL" id="NNH22292.1"/>
    </source>
</evidence>
<feature type="DNA-binding region" description="H-T-H motif" evidence="4">
    <location>
        <begin position="39"/>
        <end position="58"/>
    </location>
</feature>
<keyword evidence="2 4" id="KW-0238">DNA-binding</keyword>
<dbReference type="AlphaFoldDB" id="A0A849BNA9"/>
<evidence type="ECO:0000313" key="7">
    <source>
        <dbReference type="Proteomes" id="UP000555552"/>
    </source>
</evidence>
<dbReference type="PRINTS" id="PR00455">
    <property type="entry name" value="HTHTETR"/>
</dbReference>
<keyword evidence="7" id="KW-1185">Reference proteome</keyword>
<keyword evidence="1" id="KW-0805">Transcription regulation</keyword>
<accession>A0A849BNA9</accession>
<dbReference type="InterPro" id="IPR036271">
    <property type="entry name" value="Tet_transcr_reg_TetR-rel_C_sf"/>
</dbReference>